<dbReference type="STRING" id="1653334.GA0071312_3727"/>
<dbReference type="Pfam" id="PF03091">
    <property type="entry name" value="CutA1"/>
    <property type="match status" value="1"/>
</dbReference>
<dbReference type="EMBL" id="LJSX01000001">
    <property type="protein sequence ID" value="KPQ12608.1"/>
    <property type="molecule type" value="Genomic_DNA"/>
</dbReference>
<dbReference type="Proteomes" id="UP000182800">
    <property type="component" value="Unassembled WGS sequence"/>
</dbReference>
<evidence type="ECO:0000313" key="2">
    <source>
        <dbReference type="EMBL" id="KPQ12608.1"/>
    </source>
</evidence>
<dbReference type="SUPFAM" id="SSF54913">
    <property type="entry name" value="GlnB-like"/>
    <property type="match status" value="1"/>
</dbReference>
<dbReference type="Proteomes" id="UP000050497">
    <property type="component" value="Unassembled WGS sequence"/>
</dbReference>
<evidence type="ECO:0000313" key="3">
    <source>
        <dbReference type="EMBL" id="SCC82717.1"/>
    </source>
</evidence>
<organism evidence="2 4">
    <name type="scientific">Saliniramus fredricksonii</name>
    <dbReference type="NCBI Taxonomy" id="1653334"/>
    <lineage>
        <taxon>Bacteria</taxon>
        <taxon>Pseudomonadati</taxon>
        <taxon>Pseudomonadota</taxon>
        <taxon>Alphaproteobacteria</taxon>
        <taxon>Hyphomicrobiales</taxon>
        <taxon>Salinarimonadaceae</taxon>
        <taxon>Saliniramus</taxon>
    </lineage>
</organism>
<keyword evidence="5" id="KW-1185">Reference proteome</keyword>
<comment type="caution">
    <text evidence="2">The sequence shown here is derived from an EMBL/GenBank/DDBJ whole genome shotgun (WGS) entry which is preliminary data.</text>
</comment>
<reference evidence="2 4" key="1">
    <citation type="submission" date="2015-09" db="EMBL/GenBank/DDBJ databases">
        <title>Identification and resolution of microdiversity through metagenomic sequencing of parallel consortia.</title>
        <authorList>
            <person name="Nelson W.C."/>
            <person name="Romine M.F."/>
            <person name="Lindemann S.R."/>
        </authorList>
    </citation>
    <scope>NUCLEOTIDE SEQUENCE [LARGE SCALE GENOMIC DNA]</scope>
    <source>
        <strain evidence="2">HL-109</strain>
    </source>
</reference>
<sequence>MDQPLFVYTTFPDVQTARRIAGLLVAEKLCACLNLLPGMHALYRHDGAVAEDTEVAAIVKTRAALADAVEARIRDAHPYDTPVFFRIDVTTADAATRAWLMAETGAT</sequence>
<reference evidence="3 5" key="2">
    <citation type="submission" date="2016-08" db="EMBL/GenBank/DDBJ databases">
        <authorList>
            <person name="Varghese N."/>
            <person name="Submissions Spin"/>
        </authorList>
    </citation>
    <scope>NUCLEOTIDE SEQUENCE [LARGE SCALE GENOMIC DNA]</scope>
    <source>
        <strain evidence="3 5">HL-109</strain>
    </source>
</reference>
<dbReference type="InterPro" id="IPR011322">
    <property type="entry name" value="N-reg_PII-like_a/b"/>
</dbReference>
<dbReference type="GO" id="GO:0010038">
    <property type="term" value="P:response to metal ion"/>
    <property type="evidence" value="ECO:0007669"/>
    <property type="project" value="InterPro"/>
</dbReference>
<gene>
    <name evidence="2" type="primary">cutA</name>
    <name evidence="3" type="ORF">GA0071312_3727</name>
    <name evidence="2" type="ORF">HLUCCO17_00505</name>
</gene>
<evidence type="ECO:0000313" key="4">
    <source>
        <dbReference type="Proteomes" id="UP000050497"/>
    </source>
</evidence>
<dbReference type="PANTHER" id="PTHR23419">
    <property type="entry name" value="DIVALENT CATION TOLERANCE CUTA-RELATED"/>
    <property type="match status" value="1"/>
</dbReference>
<name>A0A0P8ABG3_9HYPH</name>
<dbReference type="OrthoDB" id="37622at2"/>
<proteinExistence type="inferred from homology"/>
<dbReference type="InterPro" id="IPR015867">
    <property type="entry name" value="N-reg_PII/ATP_PRibTrfase_C"/>
</dbReference>
<comment type="similarity">
    <text evidence="1">Belongs to the CutA family.</text>
</comment>
<evidence type="ECO:0000256" key="1">
    <source>
        <dbReference type="ARBA" id="ARBA00010169"/>
    </source>
</evidence>
<dbReference type="Gene3D" id="3.30.70.120">
    <property type="match status" value="1"/>
</dbReference>
<dbReference type="AlphaFoldDB" id="A0A0P8ABG3"/>
<dbReference type="EMBL" id="FMBM01000003">
    <property type="protein sequence ID" value="SCC82717.1"/>
    <property type="molecule type" value="Genomic_DNA"/>
</dbReference>
<dbReference type="GO" id="GO:0005507">
    <property type="term" value="F:copper ion binding"/>
    <property type="evidence" value="ECO:0007669"/>
    <property type="project" value="TreeGrafter"/>
</dbReference>
<dbReference type="InterPro" id="IPR004323">
    <property type="entry name" value="Ion_tolerance_CutA"/>
</dbReference>
<protein>
    <submittedName>
        <fullName evidence="2 3">Divalent cation tolerance protein</fullName>
    </submittedName>
</protein>
<accession>A0A0P8ABG3</accession>
<dbReference type="PANTHER" id="PTHR23419:SF8">
    <property type="entry name" value="FI09726P"/>
    <property type="match status" value="1"/>
</dbReference>
<evidence type="ECO:0000313" key="5">
    <source>
        <dbReference type="Proteomes" id="UP000182800"/>
    </source>
</evidence>
<dbReference type="RefSeq" id="WP_074446499.1">
    <property type="nucleotide sequence ID" value="NZ_FMBM01000003.1"/>
</dbReference>